<dbReference type="InParanoid" id="W4KEP8"/>
<dbReference type="KEGG" id="hir:HETIRDRAFT_142009"/>
<dbReference type="HOGENOM" id="CLU_3014409_0_0_1"/>
<dbReference type="RefSeq" id="XP_009543331.1">
    <property type="nucleotide sequence ID" value="XM_009545036.1"/>
</dbReference>
<reference evidence="1 2" key="1">
    <citation type="journal article" date="2012" name="New Phytol.">
        <title>Insight into trade-off between wood decay and parasitism from the genome of a fungal forest pathogen.</title>
        <authorList>
            <person name="Olson A."/>
            <person name="Aerts A."/>
            <person name="Asiegbu F."/>
            <person name="Belbahri L."/>
            <person name="Bouzid O."/>
            <person name="Broberg A."/>
            <person name="Canback B."/>
            <person name="Coutinho P.M."/>
            <person name="Cullen D."/>
            <person name="Dalman K."/>
            <person name="Deflorio G."/>
            <person name="van Diepen L.T."/>
            <person name="Dunand C."/>
            <person name="Duplessis S."/>
            <person name="Durling M."/>
            <person name="Gonthier P."/>
            <person name="Grimwood J."/>
            <person name="Fossdal C.G."/>
            <person name="Hansson D."/>
            <person name="Henrissat B."/>
            <person name="Hietala A."/>
            <person name="Himmelstrand K."/>
            <person name="Hoffmeister D."/>
            <person name="Hogberg N."/>
            <person name="James T.Y."/>
            <person name="Karlsson M."/>
            <person name="Kohler A."/>
            <person name="Kues U."/>
            <person name="Lee Y.H."/>
            <person name="Lin Y.C."/>
            <person name="Lind M."/>
            <person name="Lindquist E."/>
            <person name="Lombard V."/>
            <person name="Lucas S."/>
            <person name="Lunden K."/>
            <person name="Morin E."/>
            <person name="Murat C."/>
            <person name="Park J."/>
            <person name="Raffaello T."/>
            <person name="Rouze P."/>
            <person name="Salamov A."/>
            <person name="Schmutz J."/>
            <person name="Solheim H."/>
            <person name="Stahlberg J."/>
            <person name="Velez H."/>
            <person name="de Vries R.P."/>
            <person name="Wiebenga A."/>
            <person name="Woodward S."/>
            <person name="Yakovlev I."/>
            <person name="Garbelotto M."/>
            <person name="Martin F."/>
            <person name="Grigoriev I.V."/>
            <person name="Stenlid J."/>
        </authorList>
    </citation>
    <scope>NUCLEOTIDE SEQUENCE [LARGE SCALE GENOMIC DNA]</scope>
    <source>
        <strain evidence="1 2">TC 32-1</strain>
    </source>
</reference>
<proteinExistence type="predicted"/>
<dbReference type="AlphaFoldDB" id="W4KEP8"/>
<dbReference type="EMBL" id="KI925456">
    <property type="protein sequence ID" value="ETW83551.1"/>
    <property type="molecule type" value="Genomic_DNA"/>
</dbReference>
<dbReference type="Proteomes" id="UP000030671">
    <property type="component" value="Unassembled WGS sequence"/>
</dbReference>
<name>W4KEP8_HETIT</name>
<sequence length="56" mass="6261">MSLIEKAMISVGVKDCWNSAECQTTERETFPSLVVHDSNSQLSQIVNEHVSDQPKI</sequence>
<keyword evidence="2" id="KW-1185">Reference proteome</keyword>
<evidence type="ECO:0000313" key="2">
    <source>
        <dbReference type="Proteomes" id="UP000030671"/>
    </source>
</evidence>
<accession>W4KEP8</accession>
<dbReference type="GeneID" id="20667013"/>
<protein>
    <submittedName>
        <fullName evidence="1">Uncharacterized protein</fullName>
    </submittedName>
</protein>
<organism evidence="1 2">
    <name type="scientific">Heterobasidion irregulare (strain TC 32-1)</name>
    <dbReference type="NCBI Taxonomy" id="747525"/>
    <lineage>
        <taxon>Eukaryota</taxon>
        <taxon>Fungi</taxon>
        <taxon>Dikarya</taxon>
        <taxon>Basidiomycota</taxon>
        <taxon>Agaricomycotina</taxon>
        <taxon>Agaricomycetes</taxon>
        <taxon>Russulales</taxon>
        <taxon>Bondarzewiaceae</taxon>
        <taxon>Heterobasidion</taxon>
        <taxon>Heterobasidion annosum species complex</taxon>
    </lineage>
</organism>
<evidence type="ECO:0000313" key="1">
    <source>
        <dbReference type="EMBL" id="ETW83551.1"/>
    </source>
</evidence>
<gene>
    <name evidence="1" type="ORF">HETIRDRAFT_142009</name>
</gene>